<protein>
    <submittedName>
        <fullName evidence="2">Uncharacterized protein</fullName>
    </submittedName>
</protein>
<evidence type="ECO:0000313" key="2">
    <source>
        <dbReference type="EMBL" id="MBE1534245.1"/>
    </source>
</evidence>
<evidence type="ECO:0000256" key="1">
    <source>
        <dbReference type="SAM" id="MobiDB-lite"/>
    </source>
</evidence>
<gene>
    <name evidence="2" type="ORF">H4W34_004078</name>
</gene>
<sequence length="109" mass="11363">MSEVRITGAEGPDGLSLRTAGLSARGRPELAVSGLPPYLGHGWARVLGALAGHVASAPEVPAEVALAPDVVVRLERSGVRLVPVPSDPALDVDEWRRDIVVRLFPEAGA</sequence>
<dbReference type="EMBL" id="JADBDZ010000001">
    <property type="protein sequence ID" value="MBE1534245.1"/>
    <property type="molecule type" value="Genomic_DNA"/>
</dbReference>
<dbReference type="Proteomes" id="UP000627838">
    <property type="component" value="Unassembled WGS sequence"/>
</dbReference>
<accession>A0ABR9JUL1</accession>
<reference evidence="2 3" key="1">
    <citation type="submission" date="2020-10" db="EMBL/GenBank/DDBJ databases">
        <title>Sequencing the genomes of 1000 actinobacteria strains.</title>
        <authorList>
            <person name="Klenk H.-P."/>
        </authorList>
    </citation>
    <scope>NUCLEOTIDE SEQUENCE [LARGE SCALE GENOMIC DNA]</scope>
    <source>
        <strain evidence="2 3">DSM 46744</strain>
    </source>
</reference>
<keyword evidence="3" id="KW-1185">Reference proteome</keyword>
<feature type="region of interest" description="Disordered" evidence="1">
    <location>
        <begin position="1"/>
        <end position="20"/>
    </location>
</feature>
<dbReference type="RefSeq" id="WP_192760655.1">
    <property type="nucleotide sequence ID" value="NZ_JADBDZ010000001.1"/>
</dbReference>
<name>A0ABR9JUL1_9ACTN</name>
<evidence type="ECO:0000313" key="3">
    <source>
        <dbReference type="Proteomes" id="UP000627838"/>
    </source>
</evidence>
<organism evidence="2 3">
    <name type="scientific">Actinomadura algeriensis</name>
    <dbReference type="NCBI Taxonomy" id="1679523"/>
    <lineage>
        <taxon>Bacteria</taxon>
        <taxon>Bacillati</taxon>
        <taxon>Actinomycetota</taxon>
        <taxon>Actinomycetes</taxon>
        <taxon>Streptosporangiales</taxon>
        <taxon>Thermomonosporaceae</taxon>
        <taxon>Actinomadura</taxon>
    </lineage>
</organism>
<proteinExistence type="predicted"/>
<comment type="caution">
    <text evidence="2">The sequence shown here is derived from an EMBL/GenBank/DDBJ whole genome shotgun (WGS) entry which is preliminary data.</text>
</comment>